<dbReference type="EMBL" id="MKKU01000401">
    <property type="protein sequence ID" value="RNF13534.1"/>
    <property type="molecule type" value="Genomic_DNA"/>
</dbReference>
<evidence type="ECO:0000313" key="3">
    <source>
        <dbReference type="Proteomes" id="UP000284403"/>
    </source>
</evidence>
<dbReference type="InterPro" id="IPR032675">
    <property type="entry name" value="LRR_dom_sf"/>
</dbReference>
<comment type="caution">
    <text evidence="2">The sequence shown here is derived from an EMBL/GenBank/DDBJ whole genome shotgun (WGS) entry which is preliminary data.</text>
</comment>
<feature type="region of interest" description="Disordered" evidence="1">
    <location>
        <begin position="27"/>
        <end position="61"/>
    </location>
</feature>
<name>A0A3R7P6H9_9TRYP</name>
<dbReference type="GeneID" id="40319932"/>
<dbReference type="SUPFAM" id="SSF52058">
    <property type="entry name" value="L domain-like"/>
    <property type="match status" value="1"/>
</dbReference>
<dbReference type="RefSeq" id="XP_029226843.1">
    <property type="nucleotide sequence ID" value="XM_029373200.1"/>
</dbReference>
<reference evidence="2 3" key="1">
    <citation type="journal article" date="2018" name="BMC Genomics">
        <title>Genomic comparison of Trypanosoma conorhini and Trypanosoma rangeli to Trypanosoma cruzi strains of high and low virulence.</title>
        <authorList>
            <person name="Bradwell K.R."/>
            <person name="Koparde V.N."/>
            <person name="Matveyev A.V."/>
            <person name="Serrano M.G."/>
            <person name="Alves J.M."/>
            <person name="Parikh H."/>
            <person name="Huang B."/>
            <person name="Lee V."/>
            <person name="Espinosa-Alvarez O."/>
            <person name="Ortiz P.A."/>
            <person name="Costa-Martins A.G."/>
            <person name="Teixeira M.M."/>
            <person name="Buck G.A."/>
        </authorList>
    </citation>
    <scope>NUCLEOTIDE SEQUENCE [LARGE SCALE GENOMIC DNA]</scope>
    <source>
        <strain evidence="2 3">025E</strain>
    </source>
</reference>
<evidence type="ECO:0000256" key="1">
    <source>
        <dbReference type="SAM" id="MobiDB-lite"/>
    </source>
</evidence>
<protein>
    <submittedName>
        <fullName evidence="2">Protein phosphatase 1, regulatory subunit</fullName>
    </submittedName>
</protein>
<gene>
    <name evidence="2" type="ORF">Tco025E_06321</name>
</gene>
<dbReference type="Gene3D" id="3.80.10.10">
    <property type="entry name" value="Ribonuclease Inhibitor"/>
    <property type="match status" value="1"/>
</dbReference>
<keyword evidence="3" id="KW-1185">Reference proteome</keyword>
<accession>A0A3R7P6H9</accession>
<sequence>MSQGVEHGAQEADFKAEKREKLRRGLEALFAAENTGTHNDSDEDSADEGRPSVGNERRGSSAVAETILNIDTTSEIIEVNNIRLFSLDELELDKLTNCVSLSLRKNLIHELTPFPEELAARLEELDLFDNKVRKVRNFFQL</sequence>
<organism evidence="2 3">
    <name type="scientific">Trypanosoma conorhini</name>
    <dbReference type="NCBI Taxonomy" id="83891"/>
    <lineage>
        <taxon>Eukaryota</taxon>
        <taxon>Discoba</taxon>
        <taxon>Euglenozoa</taxon>
        <taxon>Kinetoplastea</taxon>
        <taxon>Metakinetoplastina</taxon>
        <taxon>Trypanosomatida</taxon>
        <taxon>Trypanosomatidae</taxon>
        <taxon>Trypanosoma</taxon>
    </lineage>
</organism>
<dbReference type="AlphaFoldDB" id="A0A3R7P6H9"/>
<dbReference type="Proteomes" id="UP000284403">
    <property type="component" value="Unassembled WGS sequence"/>
</dbReference>
<feature type="compositionally biased region" description="Basic and acidic residues" evidence="1">
    <location>
        <begin position="47"/>
        <end position="59"/>
    </location>
</feature>
<evidence type="ECO:0000313" key="2">
    <source>
        <dbReference type="EMBL" id="RNF13534.1"/>
    </source>
</evidence>
<proteinExistence type="predicted"/>